<dbReference type="InterPro" id="IPR002938">
    <property type="entry name" value="FAD-bd"/>
</dbReference>
<sequence length="461" mass="51321">MSGESSSSVNPSMASLKLDDTAEIERGQELDIVIAGGGLAGLALALALQERNIEAYVFEAHPNFRSDTATAIGIGPNGVTALEGIKPGLSSMIAQAGTYTTSIKLYRITDGKENPLRETNMPPKDYVTVRWKSVQEILARLVDNNRILFSHKLIGYRPCKGGVEACFRCGNALDRIKIVRTKLLIGADGIWSAVRKQMVGDSPRYLKMVDWNGLLYNPDLKVYQGIKEGEIVARTEDKTLPFTIIAHAGDYTLWILRKKDESGDLAKSLVGGRGGLGTPGCKDSALQQLDGMQGWDTLRKAIEVTSEDIISERLILDRFPLDKWSDADGHVLLIGDAAHAQYVGPGQGARTAFEDAHQLSLLLQLSSHSSFTEESIQLSSHSSFTEESIQHAVKRFEELRIPRLKKMQQYASYSTRLPEFQPEWVQKLTMEERTRMAEEYTKWVHAYPHKQECDPESTYFK</sequence>
<feature type="domain" description="FAD-binding" evidence="1">
    <location>
        <begin position="328"/>
        <end position="363"/>
    </location>
</feature>
<reference evidence="2 3" key="1">
    <citation type="journal article" date="2021" name="Nat. Plants">
        <title>The Taxus genome provides insights into paclitaxel biosynthesis.</title>
        <authorList>
            <person name="Xiong X."/>
            <person name="Gou J."/>
            <person name="Liao Q."/>
            <person name="Li Y."/>
            <person name="Zhou Q."/>
            <person name="Bi G."/>
            <person name="Li C."/>
            <person name="Du R."/>
            <person name="Wang X."/>
            <person name="Sun T."/>
            <person name="Guo L."/>
            <person name="Liang H."/>
            <person name="Lu P."/>
            <person name="Wu Y."/>
            <person name="Zhang Z."/>
            <person name="Ro D.K."/>
            <person name="Shang Y."/>
            <person name="Huang S."/>
            <person name="Yan J."/>
        </authorList>
    </citation>
    <scope>NUCLEOTIDE SEQUENCE [LARGE SCALE GENOMIC DNA]</scope>
    <source>
        <strain evidence="2">Ta-2019</strain>
    </source>
</reference>
<comment type="caution">
    <text evidence="2">The sequence shown here is derived from an EMBL/GenBank/DDBJ whole genome shotgun (WGS) entry which is preliminary data.</text>
</comment>
<dbReference type="SUPFAM" id="SSF51905">
    <property type="entry name" value="FAD/NAD(P)-binding domain"/>
    <property type="match status" value="1"/>
</dbReference>
<evidence type="ECO:0000313" key="2">
    <source>
        <dbReference type="EMBL" id="KAH9305611.1"/>
    </source>
</evidence>
<dbReference type="PRINTS" id="PR00420">
    <property type="entry name" value="RNGMNOXGNASE"/>
</dbReference>
<organism evidence="2 3">
    <name type="scientific">Taxus chinensis</name>
    <name type="common">Chinese yew</name>
    <name type="synonym">Taxus wallichiana var. chinensis</name>
    <dbReference type="NCBI Taxonomy" id="29808"/>
    <lineage>
        <taxon>Eukaryota</taxon>
        <taxon>Viridiplantae</taxon>
        <taxon>Streptophyta</taxon>
        <taxon>Embryophyta</taxon>
        <taxon>Tracheophyta</taxon>
        <taxon>Spermatophyta</taxon>
        <taxon>Pinopsida</taxon>
        <taxon>Pinidae</taxon>
        <taxon>Conifers II</taxon>
        <taxon>Cupressales</taxon>
        <taxon>Taxaceae</taxon>
        <taxon>Taxus</taxon>
    </lineage>
</organism>
<evidence type="ECO:0000313" key="3">
    <source>
        <dbReference type="Proteomes" id="UP000824469"/>
    </source>
</evidence>
<feature type="domain" description="FAD-binding" evidence="1">
    <location>
        <begin position="30"/>
        <end position="201"/>
    </location>
</feature>
<dbReference type="Pfam" id="PF01494">
    <property type="entry name" value="FAD_binding_3"/>
    <property type="match status" value="2"/>
</dbReference>
<dbReference type="OMA" id="LMVGRQF"/>
<dbReference type="Proteomes" id="UP000824469">
    <property type="component" value="Unassembled WGS sequence"/>
</dbReference>
<dbReference type="EMBL" id="JAHRHJ020000008">
    <property type="protein sequence ID" value="KAH9305611.1"/>
    <property type="molecule type" value="Genomic_DNA"/>
</dbReference>
<keyword evidence="3" id="KW-1185">Reference proteome</keyword>
<evidence type="ECO:0000259" key="1">
    <source>
        <dbReference type="Pfam" id="PF01494"/>
    </source>
</evidence>
<dbReference type="Gene3D" id="3.50.50.60">
    <property type="entry name" value="FAD/NAD(P)-binding domain"/>
    <property type="match status" value="1"/>
</dbReference>
<dbReference type="InterPro" id="IPR036188">
    <property type="entry name" value="FAD/NAD-bd_sf"/>
</dbReference>
<dbReference type="PANTHER" id="PTHR46496:SF4">
    <property type="entry name" value="ZEAXANTHIN EPOXIDASE"/>
    <property type="match status" value="1"/>
</dbReference>
<gene>
    <name evidence="2" type="ORF">KI387_010015</name>
</gene>
<dbReference type="AlphaFoldDB" id="A0AA38FKL9"/>
<dbReference type="PANTHER" id="PTHR46496">
    <property type="match status" value="1"/>
</dbReference>
<proteinExistence type="predicted"/>
<accession>A0AA38FKL9</accession>
<protein>
    <recommendedName>
        <fullName evidence="1">FAD-binding domain-containing protein</fullName>
    </recommendedName>
</protein>
<dbReference type="GO" id="GO:0071949">
    <property type="term" value="F:FAD binding"/>
    <property type="evidence" value="ECO:0007669"/>
    <property type="project" value="InterPro"/>
</dbReference>
<name>A0AA38FKL9_TAXCH</name>